<proteinExistence type="predicted"/>
<keyword evidence="2" id="KW-1185">Reference proteome</keyword>
<reference evidence="1" key="1">
    <citation type="journal article" date="2021" name="Genome Biol. Evol.">
        <title>A High-Quality Reference Genome for a Parasitic Bivalve with Doubly Uniparental Inheritance (Bivalvia: Unionida).</title>
        <authorList>
            <person name="Smith C.H."/>
        </authorList>
    </citation>
    <scope>NUCLEOTIDE SEQUENCE</scope>
    <source>
        <strain evidence="1">CHS0354</strain>
    </source>
</reference>
<reference evidence="1" key="2">
    <citation type="journal article" date="2021" name="Genome Biol. Evol.">
        <title>Developing a high-quality reference genome for a parasitic bivalve with doubly uniparental inheritance (Bivalvia: Unionida).</title>
        <authorList>
            <person name="Smith C.H."/>
        </authorList>
    </citation>
    <scope>NUCLEOTIDE SEQUENCE</scope>
    <source>
        <strain evidence="1">CHS0354</strain>
        <tissue evidence="1">Mantle</tissue>
    </source>
</reference>
<accession>A0AAE0SP44</accession>
<evidence type="ECO:0000313" key="2">
    <source>
        <dbReference type="Proteomes" id="UP001195483"/>
    </source>
</evidence>
<name>A0AAE0SP44_9BIVA</name>
<dbReference type="Proteomes" id="UP001195483">
    <property type="component" value="Unassembled WGS sequence"/>
</dbReference>
<organism evidence="1 2">
    <name type="scientific">Potamilus streckersoni</name>
    <dbReference type="NCBI Taxonomy" id="2493646"/>
    <lineage>
        <taxon>Eukaryota</taxon>
        <taxon>Metazoa</taxon>
        <taxon>Spiralia</taxon>
        <taxon>Lophotrochozoa</taxon>
        <taxon>Mollusca</taxon>
        <taxon>Bivalvia</taxon>
        <taxon>Autobranchia</taxon>
        <taxon>Heteroconchia</taxon>
        <taxon>Palaeoheterodonta</taxon>
        <taxon>Unionida</taxon>
        <taxon>Unionoidea</taxon>
        <taxon>Unionidae</taxon>
        <taxon>Ambleminae</taxon>
        <taxon>Lampsilini</taxon>
        <taxon>Potamilus</taxon>
    </lineage>
</organism>
<sequence length="94" mass="10770">MTNDHTFTVNILPENPNANEADDDHKDLCCYKCAINVHRSCAELASVEDLAKDIKEREDPRQISDNLEAVKELFQILLESRSKCLKSIENQKPR</sequence>
<dbReference type="AlphaFoldDB" id="A0AAE0SP44"/>
<reference evidence="1" key="3">
    <citation type="submission" date="2023-05" db="EMBL/GenBank/DDBJ databases">
        <authorList>
            <person name="Smith C.H."/>
        </authorList>
    </citation>
    <scope>NUCLEOTIDE SEQUENCE</scope>
    <source>
        <strain evidence="1">CHS0354</strain>
        <tissue evidence="1">Mantle</tissue>
    </source>
</reference>
<dbReference type="EMBL" id="JAEAOA010000613">
    <property type="protein sequence ID" value="KAK3595581.1"/>
    <property type="molecule type" value="Genomic_DNA"/>
</dbReference>
<gene>
    <name evidence="1" type="ORF">CHS0354_009537</name>
</gene>
<evidence type="ECO:0000313" key="1">
    <source>
        <dbReference type="EMBL" id="KAK3595581.1"/>
    </source>
</evidence>
<protein>
    <submittedName>
        <fullName evidence="1">Uncharacterized protein</fullName>
    </submittedName>
</protein>
<comment type="caution">
    <text evidence="1">The sequence shown here is derived from an EMBL/GenBank/DDBJ whole genome shotgun (WGS) entry which is preliminary data.</text>
</comment>